<feature type="transmembrane region" description="Helical" evidence="1">
    <location>
        <begin position="38"/>
        <end position="56"/>
    </location>
</feature>
<keyword evidence="3" id="KW-1185">Reference proteome</keyword>
<protein>
    <submittedName>
        <fullName evidence="2">Uncharacterized protein</fullName>
    </submittedName>
</protein>
<accession>A0ABR9UMF2</accession>
<evidence type="ECO:0000313" key="3">
    <source>
        <dbReference type="Proteomes" id="UP000651156"/>
    </source>
</evidence>
<proteinExistence type="predicted"/>
<keyword evidence="1" id="KW-0472">Membrane</keyword>
<sequence>MTNSKRIGGLLGPTLIVMVASEFPLVQPHLYNEQIPPVIYLSGVLMFVAGLAIVRWHNL</sequence>
<dbReference type="EMBL" id="JADEWN010000006">
    <property type="protein sequence ID" value="MBE9189476.1"/>
    <property type="molecule type" value="Genomic_DNA"/>
</dbReference>
<comment type="caution">
    <text evidence="2">The sequence shown here is derived from an EMBL/GenBank/DDBJ whole genome shotgun (WGS) entry which is preliminary data.</text>
</comment>
<reference evidence="2 3" key="1">
    <citation type="submission" date="2020-10" db="EMBL/GenBank/DDBJ databases">
        <authorList>
            <person name="Castelo-Branco R."/>
            <person name="Eusebio N."/>
            <person name="Adriana R."/>
            <person name="Vieira A."/>
            <person name="Brugerolle De Fraissinette N."/>
            <person name="Rezende De Castro R."/>
            <person name="Schneider M.P."/>
            <person name="Vasconcelos V."/>
            <person name="Leao P.N."/>
        </authorList>
    </citation>
    <scope>NUCLEOTIDE SEQUENCE [LARGE SCALE GENOMIC DNA]</scope>
    <source>
        <strain evidence="2 3">LEGE 06123</strain>
    </source>
</reference>
<organism evidence="2 3">
    <name type="scientific">Gloeocapsopsis crepidinum LEGE 06123</name>
    <dbReference type="NCBI Taxonomy" id="588587"/>
    <lineage>
        <taxon>Bacteria</taxon>
        <taxon>Bacillati</taxon>
        <taxon>Cyanobacteriota</taxon>
        <taxon>Cyanophyceae</taxon>
        <taxon>Oscillatoriophycideae</taxon>
        <taxon>Chroococcales</taxon>
        <taxon>Chroococcaceae</taxon>
        <taxon>Gloeocapsopsis</taxon>
    </lineage>
</organism>
<feature type="transmembrane region" description="Helical" evidence="1">
    <location>
        <begin position="7"/>
        <end position="26"/>
    </location>
</feature>
<name>A0ABR9UMF2_9CHRO</name>
<dbReference type="Proteomes" id="UP000651156">
    <property type="component" value="Unassembled WGS sequence"/>
</dbReference>
<keyword evidence="1" id="KW-0812">Transmembrane</keyword>
<dbReference type="RefSeq" id="WP_193930725.1">
    <property type="nucleotide sequence ID" value="NZ_CAWPMZ010000111.1"/>
</dbReference>
<keyword evidence="1" id="KW-1133">Transmembrane helix</keyword>
<evidence type="ECO:0000256" key="1">
    <source>
        <dbReference type="SAM" id="Phobius"/>
    </source>
</evidence>
<gene>
    <name evidence="2" type="ORF">IQ230_03665</name>
</gene>
<evidence type="ECO:0000313" key="2">
    <source>
        <dbReference type="EMBL" id="MBE9189476.1"/>
    </source>
</evidence>